<comment type="caution">
    <text evidence="1">The sequence shown here is derived from an EMBL/GenBank/DDBJ whole genome shotgun (WGS) entry which is preliminary data.</text>
</comment>
<dbReference type="EMBL" id="CAJNOJ010000404">
    <property type="protein sequence ID" value="CAF1435599.1"/>
    <property type="molecule type" value="Genomic_DNA"/>
</dbReference>
<accession>A0A815NEW2</accession>
<name>A0A815NEW2_ADIRI</name>
<reference evidence="1" key="1">
    <citation type="submission" date="2021-02" db="EMBL/GenBank/DDBJ databases">
        <authorList>
            <person name="Nowell W R."/>
        </authorList>
    </citation>
    <scope>NUCLEOTIDE SEQUENCE</scope>
</reference>
<gene>
    <name evidence="1" type="ORF">EDS130_LOCUS38505</name>
</gene>
<sequence length="106" mass="12596">MLIKIDMNNGYRSGNYKVKGAFVDITHVCEQTARQYEHNAIPMRVVKPGRKPDRLDPSFMYMQIIKEFDDDYYYETFVNNEIDRKESEGNWSMNIHFELCSAGDEW</sequence>
<organism evidence="1 2">
    <name type="scientific">Adineta ricciae</name>
    <name type="common">Rotifer</name>
    <dbReference type="NCBI Taxonomy" id="249248"/>
    <lineage>
        <taxon>Eukaryota</taxon>
        <taxon>Metazoa</taxon>
        <taxon>Spiralia</taxon>
        <taxon>Gnathifera</taxon>
        <taxon>Rotifera</taxon>
        <taxon>Eurotatoria</taxon>
        <taxon>Bdelloidea</taxon>
        <taxon>Adinetida</taxon>
        <taxon>Adinetidae</taxon>
        <taxon>Adineta</taxon>
    </lineage>
</organism>
<dbReference type="Proteomes" id="UP000663852">
    <property type="component" value="Unassembled WGS sequence"/>
</dbReference>
<protein>
    <submittedName>
        <fullName evidence="1">Uncharacterized protein</fullName>
    </submittedName>
</protein>
<evidence type="ECO:0000313" key="2">
    <source>
        <dbReference type="Proteomes" id="UP000663852"/>
    </source>
</evidence>
<evidence type="ECO:0000313" key="1">
    <source>
        <dbReference type="EMBL" id="CAF1435599.1"/>
    </source>
</evidence>
<proteinExistence type="predicted"/>
<dbReference type="AlphaFoldDB" id="A0A815NEW2"/>